<keyword evidence="1" id="KW-0732">Signal</keyword>
<reference evidence="2" key="1">
    <citation type="submission" date="2022-07" db="EMBL/GenBank/DDBJ databases">
        <authorList>
            <person name="Otstavnykh N."/>
            <person name="Isaeva M."/>
            <person name="Bystritskaya E."/>
        </authorList>
    </citation>
    <scope>NUCLEOTIDE SEQUENCE</scope>
    <source>
        <strain evidence="2">KCTC 52189</strain>
    </source>
</reference>
<feature type="chain" id="PRO_5042065241" evidence="1">
    <location>
        <begin position="23"/>
        <end position="267"/>
    </location>
</feature>
<name>A0AAE4B3Q1_9RHOB</name>
<feature type="signal peptide" evidence="1">
    <location>
        <begin position="1"/>
        <end position="22"/>
    </location>
</feature>
<dbReference type="AlphaFoldDB" id="A0AAE4B3Q1"/>
<keyword evidence="3" id="KW-1185">Reference proteome</keyword>
<evidence type="ECO:0000313" key="2">
    <source>
        <dbReference type="EMBL" id="MDQ2088624.1"/>
    </source>
</evidence>
<dbReference type="EMBL" id="JANHAX010000001">
    <property type="protein sequence ID" value="MDQ2088624.1"/>
    <property type="molecule type" value="Genomic_DNA"/>
</dbReference>
<comment type="caution">
    <text evidence="2">The sequence shown here is derived from an EMBL/GenBank/DDBJ whole genome shotgun (WGS) entry which is preliminary data.</text>
</comment>
<dbReference type="Proteomes" id="UP001226762">
    <property type="component" value="Unassembled WGS sequence"/>
</dbReference>
<gene>
    <name evidence="2" type="ORF">NO357_01745</name>
</gene>
<protein>
    <submittedName>
        <fullName evidence="2">DUF4198 domain-containing protein</fullName>
    </submittedName>
</protein>
<dbReference type="Pfam" id="PF10670">
    <property type="entry name" value="DUF4198"/>
    <property type="match status" value="1"/>
</dbReference>
<accession>A0AAE4B3Q1</accession>
<sequence>MTPFLRMTLVFVLLSFARPALSHEFWIEAQTYQVRPGGQIEAGLYNGQYFTGVEMAWFETRISHAGWMQGADSGGFDSRSGDRPALKLPAPGPGLVQLLYQSTARKLTYTDWGKFENFAASKGNGWAIARHAERGLLRTGFSESYTRYCKALVAVGDGAGADRATGMEVELVALSNPYTEPPQAGLRVEMRYKGRPLPETQIDVFEKKDDGPAESFHVITDLAGRATVPLKPGHRYLLDSVVLREPETDGPHVWESLWASLTFEVPR</sequence>
<evidence type="ECO:0000256" key="1">
    <source>
        <dbReference type="SAM" id="SignalP"/>
    </source>
</evidence>
<dbReference type="InterPro" id="IPR019613">
    <property type="entry name" value="DUF4198"/>
</dbReference>
<dbReference type="RefSeq" id="WP_306733888.1">
    <property type="nucleotide sequence ID" value="NZ_JANHAX010000001.1"/>
</dbReference>
<organism evidence="2 3">
    <name type="scientific">Marimonas arenosa</name>
    <dbReference type="NCBI Taxonomy" id="1795305"/>
    <lineage>
        <taxon>Bacteria</taxon>
        <taxon>Pseudomonadati</taxon>
        <taxon>Pseudomonadota</taxon>
        <taxon>Alphaproteobacteria</taxon>
        <taxon>Rhodobacterales</taxon>
        <taxon>Paracoccaceae</taxon>
        <taxon>Marimonas</taxon>
    </lineage>
</organism>
<reference evidence="2" key="2">
    <citation type="submission" date="2023-02" db="EMBL/GenBank/DDBJ databases">
        <title>'Rhodoalgimonas zhirmunskyi' gen. nov., isolated from a red alga.</title>
        <authorList>
            <person name="Nedashkovskaya O.I."/>
            <person name="Otstavnykh N.Y."/>
            <person name="Bystritskaya E.P."/>
            <person name="Balabanova L.A."/>
            <person name="Isaeva M.P."/>
        </authorList>
    </citation>
    <scope>NUCLEOTIDE SEQUENCE</scope>
    <source>
        <strain evidence="2">KCTC 52189</strain>
    </source>
</reference>
<evidence type="ECO:0000313" key="3">
    <source>
        <dbReference type="Proteomes" id="UP001226762"/>
    </source>
</evidence>
<proteinExistence type="predicted"/>